<feature type="binding site" evidence="14">
    <location>
        <position position="419"/>
    </location>
    <ligand>
        <name>substrate</name>
    </ligand>
</feature>
<evidence type="ECO:0000256" key="14">
    <source>
        <dbReference type="PIRSR" id="PIRSR000047-2"/>
    </source>
</evidence>
<dbReference type="PIRSF" id="PIRSF000047">
    <property type="entry name" value="Cytochrome_CYPVIIA1"/>
    <property type="match status" value="1"/>
</dbReference>
<dbReference type="GO" id="GO:0020037">
    <property type="term" value="F:heme binding"/>
    <property type="evidence" value="ECO:0007669"/>
    <property type="project" value="InterPro"/>
</dbReference>
<keyword evidence="12" id="KW-0753">Steroid metabolism</keyword>
<accession>A0AA36HHW3</accession>
<feature type="binding site" evidence="14">
    <location>
        <position position="109"/>
    </location>
    <ligand>
        <name>substrate</name>
    </ligand>
</feature>
<evidence type="ECO:0000256" key="4">
    <source>
        <dbReference type="ARBA" id="ARBA00010617"/>
    </source>
</evidence>
<dbReference type="SUPFAM" id="SSF48264">
    <property type="entry name" value="Cytochrome P450"/>
    <property type="match status" value="2"/>
</dbReference>
<feature type="compositionally biased region" description="Low complexity" evidence="15">
    <location>
        <begin position="164"/>
        <end position="174"/>
    </location>
</feature>
<dbReference type="GO" id="GO:0016705">
    <property type="term" value="F:oxidoreductase activity, acting on paired donors, with incorporation or reduction of molecular oxygen"/>
    <property type="evidence" value="ECO:0007669"/>
    <property type="project" value="InterPro"/>
</dbReference>
<evidence type="ECO:0000256" key="6">
    <source>
        <dbReference type="ARBA" id="ARBA00022723"/>
    </source>
</evidence>
<evidence type="ECO:0000256" key="11">
    <source>
        <dbReference type="ARBA" id="ARBA00023136"/>
    </source>
</evidence>
<feature type="binding site" evidence="14">
    <location>
        <position position="320"/>
    </location>
    <ligand>
        <name>substrate</name>
    </ligand>
</feature>
<dbReference type="GO" id="GO:0005789">
    <property type="term" value="C:endoplasmic reticulum membrane"/>
    <property type="evidence" value="ECO:0007669"/>
    <property type="project" value="UniProtKB-SubCell"/>
</dbReference>
<keyword evidence="6 13" id="KW-0479">Metal-binding</keyword>
<keyword evidence="10" id="KW-0443">Lipid metabolism</keyword>
<dbReference type="AlphaFoldDB" id="A0AA36HHW3"/>
<keyword evidence="5 13" id="KW-0349">Heme</keyword>
<evidence type="ECO:0000256" key="10">
    <source>
        <dbReference type="ARBA" id="ARBA00023098"/>
    </source>
</evidence>
<keyword evidence="17" id="KW-1185">Reference proteome</keyword>
<dbReference type="GO" id="GO:0005506">
    <property type="term" value="F:iron ion binding"/>
    <property type="evidence" value="ECO:0007669"/>
    <property type="project" value="InterPro"/>
</dbReference>
<comment type="caution">
    <text evidence="16">The sequence shown here is derived from an EMBL/GenBank/DDBJ whole genome shotgun (WGS) entry which is preliminary data.</text>
</comment>
<evidence type="ECO:0000256" key="7">
    <source>
        <dbReference type="ARBA" id="ARBA00022824"/>
    </source>
</evidence>
<dbReference type="InterPro" id="IPR002403">
    <property type="entry name" value="Cyt_P450_E_grp-IV"/>
</dbReference>
<evidence type="ECO:0000256" key="8">
    <source>
        <dbReference type="ARBA" id="ARBA00023002"/>
    </source>
</evidence>
<dbReference type="GO" id="GO:0042632">
    <property type="term" value="P:cholesterol homeostasis"/>
    <property type="evidence" value="ECO:0007669"/>
    <property type="project" value="TreeGrafter"/>
</dbReference>
<dbReference type="InterPro" id="IPR024204">
    <property type="entry name" value="Cyt_P450_CYP7A1-type"/>
</dbReference>
<dbReference type="InterPro" id="IPR001128">
    <property type="entry name" value="Cyt_P450"/>
</dbReference>
<gene>
    <name evidence="16" type="ORF">OCTVUL_1B004677</name>
</gene>
<feature type="compositionally biased region" description="Polar residues" evidence="15">
    <location>
        <begin position="175"/>
        <end position="190"/>
    </location>
</feature>
<evidence type="ECO:0000256" key="15">
    <source>
        <dbReference type="SAM" id="MobiDB-lite"/>
    </source>
</evidence>
<evidence type="ECO:0000256" key="5">
    <source>
        <dbReference type="ARBA" id="ARBA00022617"/>
    </source>
</evidence>
<dbReference type="Proteomes" id="UP001162480">
    <property type="component" value="Unassembled WGS sequence"/>
</dbReference>
<proteinExistence type="inferred from homology"/>
<evidence type="ECO:0000256" key="3">
    <source>
        <dbReference type="ARBA" id="ARBA00004860"/>
    </source>
</evidence>
<dbReference type="Gene3D" id="1.10.630.10">
    <property type="entry name" value="Cytochrome P450"/>
    <property type="match status" value="1"/>
</dbReference>
<keyword evidence="9 13" id="KW-0408">Iron</keyword>
<evidence type="ECO:0000313" key="16">
    <source>
        <dbReference type="EMBL" id="CAJ1099397.1"/>
    </source>
</evidence>
<dbReference type="GO" id="GO:0008395">
    <property type="term" value="F:steroid hydroxylase activity"/>
    <property type="evidence" value="ECO:0007669"/>
    <property type="project" value="TreeGrafter"/>
</dbReference>
<comment type="similarity">
    <text evidence="4">Belongs to the cytochrome P450 family.</text>
</comment>
<dbReference type="InterPro" id="IPR036396">
    <property type="entry name" value="Cyt_P450_sf"/>
</dbReference>
<reference evidence="16" key="1">
    <citation type="submission" date="2023-08" db="EMBL/GenBank/DDBJ databases">
        <authorList>
            <person name="Alioto T."/>
            <person name="Alioto T."/>
            <person name="Gomez Garrido J."/>
        </authorList>
    </citation>
    <scope>NUCLEOTIDE SEQUENCE</scope>
</reference>
<comment type="pathway">
    <text evidence="3">Lipid metabolism; bile acid biosynthesis.</text>
</comment>
<protein>
    <submittedName>
        <fullName evidence="16">Cytochrome P450 7A1-like</fullName>
    </submittedName>
</protein>
<keyword evidence="8" id="KW-0560">Oxidoreductase</keyword>
<dbReference type="PRINTS" id="PR00465">
    <property type="entry name" value="EP450IV"/>
</dbReference>
<evidence type="ECO:0000256" key="1">
    <source>
        <dbReference type="ARBA" id="ARBA00001971"/>
    </source>
</evidence>
<keyword evidence="11" id="KW-0472">Membrane</keyword>
<sequence>MFIYLLALVVILSMAYYKRFCYRRRRKGEPPIVPGHMIWGNGEQFKNDAIKFLHDSQKNHGDIFTIRFFHQRLTIIADPHSVEAMSREKCFDFDPIQKQVNMNVFSFVLVNARKMIKEAGKRVRGSHLVTEMRRYAVHLDEAFNKVSQGNNNKNGCIKNDEDSSNNNNNTDKSNALVNNNNNTDKSNALVNNNNNNDAKSHCQETDGLRKFVSKTNFAAMFYTIFGRSDDQVFEPQTVYHCFDVFHRYFNYLWLGLPIKLFPKAIEALTVLCKQPSSKKILAREDLSDYIRYSTEFMLAHGQSEQDIMGHNLVYLHVNYNTFRLSFWNMYFLLSHREAYDALKNEVSGMIRKKMESRASDETGPVVFSIKEIEEMPVLDSINSETLRLCSGVFMVRYVNEDCNFKMNNGQTFLVRKGDRVAVYPPAIHKDPEIFEDPMDYKYDRFVDQKFYKNGKQLKNPIMTFGTLCPGKRYAILQAKWYLVSQINKFEMYICNGQTAELDISYHGHEILPPVKDIDIQFRCRENYQEITMH</sequence>
<comment type="subcellular location">
    <subcellularLocation>
        <location evidence="2">Endoplasmic reticulum membrane</location>
    </subcellularLocation>
</comment>
<evidence type="ECO:0000256" key="13">
    <source>
        <dbReference type="PIRSR" id="PIRSR000047-1"/>
    </source>
</evidence>
<dbReference type="GO" id="GO:0006699">
    <property type="term" value="P:bile acid biosynthetic process"/>
    <property type="evidence" value="ECO:0007669"/>
    <property type="project" value="TreeGrafter"/>
</dbReference>
<feature type="binding site" description="axial binding residue" evidence="13">
    <location>
        <position position="468"/>
    </location>
    <ligand>
        <name>heme</name>
        <dbReference type="ChEBI" id="CHEBI:30413"/>
    </ligand>
    <ligandPart>
        <name>Fe</name>
        <dbReference type="ChEBI" id="CHEBI:18248"/>
    </ligandPart>
</feature>
<feature type="region of interest" description="Disordered" evidence="15">
    <location>
        <begin position="150"/>
        <end position="201"/>
    </location>
</feature>
<dbReference type="EMBL" id="CATOCA020000004">
    <property type="protein sequence ID" value="CAJ1099397.1"/>
    <property type="molecule type" value="Genomic_DNA"/>
</dbReference>
<evidence type="ECO:0000256" key="9">
    <source>
        <dbReference type="ARBA" id="ARBA00023004"/>
    </source>
</evidence>
<keyword evidence="7" id="KW-0256">Endoplasmic reticulum</keyword>
<evidence type="ECO:0000256" key="12">
    <source>
        <dbReference type="ARBA" id="ARBA00023221"/>
    </source>
</evidence>
<dbReference type="InterPro" id="IPR050529">
    <property type="entry name" value="CYP450_sterol_14alpha_dmase"/>
</dbReference>
<dbReference type="Pfam" id="PF00067">
    <property type="entry name" value="p450"/>
    <property type="match status" value="1"/>
</dbReference>
<evidence type="ECO:0000256" key="2">
    <source>
        <dbReference type="ARBA" id="ARBA00004586"/>
    </source>
</evidence>
<evidence type="ECO:0000313" key="17">
    <source>
        <dbReference type="Proteomes" id="UP001162480"/>
    </source>
</evidence>
<dbReference type="PANTHER" id="PTHR24304">
    <property type="entry name" value="CYTOCHROME P450 FAMILY 7"/>
    <property type="match status" value="1"/>
</dbReference>
<dbReference type="PANTHER" id="PTHR24304:SF4">
    <property type="entry name" value="CYTOCHROME P450"/>
    <property type="match status" value="1"/>
</dbReference>
<organism evidence="16 17">
    <name type="scientific">Octopus vulgaris</name>
    <name type="common">Common octopus</name>
    <dbReference type="NCBI Taxonomy" id="6645"/>
    <lineage>
        <taxon>Eukaryota</taxon>
        <taxon>Metazoa</taxon>
        <taxon>Spiralia</taxon>
        <taxon>Lophotrochozoa</taxon>
        <taxon>Mollusca</taxon>
        <taxon>Cephalopoda</taxon>
        <taxon>Coleoidea</taxon>
        <taxon>Octopodiformes</taxon>
        <taxon>Octopoda</taxon>
        <taxon>Incirrata</taxon>
        <taxon>Octopodidae</taxon>
        <taxon>Octopus</taxon>
    </lineage>
</organism>
<comment type="cofactor">
    <cofactor evidence="1 13">
        <name>heme</name>
        <dbReference type="ChEBI" id="CHEBI:30413"/>
    </cofactor>
</comment>
<name>A0AA36HHW3_OCTVU</name>